<evidence type="ECO:0000313" key="2">
    <source>
        <dbReference type="EMBL" id="MFC4248105.1"/>
    </source>
</evidence>
<sequence length="77" mass="8608">MLNDPMPDPIDTNPIQLKVPLPDEASGYEFNTEQDVVFFVYESETTLSFTDDENHMGIPEGGPEEEVKSIIAHPDTL</sequence>
<reference evidence="2 3" key="1">
    <citation type="journal article" date="2014" name="Int. J. Syst. Evol. Microbiol.">
        <title>Complete genome sequence of Corynebacterium casei LMG S-19264T (=DSM 44701T), isolated from a smear-ripened cheese.</title>
        <authorList>
            <consortium name="US DOE Joint Genome Institute (JGI-PGF)"/>
            <person name="Walter F."/>
            <person name="Albersmeier A."/>
            <person name="Kalinowski J."/>
            <person name="Ruckert C."/>
        </authorList>
    </citation>
    <scope>NUCLEOTIDE SEQUENCE [LARGE SCALE GENOMIC DNA]</scope>
    <source>
        <strain evidence="2 3">IBRC-M 10912</strain>
    </source>
</reference>
<dbReference type="RefSeq" id="WP_246971864.1">
    <property type="nucleotide sequence ID" value="NZ_CP095397.1"/>
</dbReference>
<organism evidence="2 3">
    <name type="scientific">Natribaculum luteum</name>
    <dbReference type="NCBI Taxonomy" id="1586232"/>
    <lineage>
        <taxon>Archaea</taxon>
        <taxon>Methanobacteriati</taxon>
        <taxon>Methanobacteriota</taxon>
        <taxon>Stenosarchaea group</taxon>
        <taxon>Halobacteria</taxon>
        <taxon>Halobacteriales</taxon>
        <taxon>Natrialbaceae</taxon>
        <taxon>Natribaculum</taxon>
    </lineage>
</organism>
<comment type="caution">
    <text evidence="2">The sequence shown here is derived from an EMBL/GenBank/DDBJ whole genome shotgun (WGS) entry which is preliminary data.</text>
</comment>
<feature type="region of interest" description="Disordered" evidence="1">
    <location>
        <begin position="50"/>
        <end position="77"/>
    </location>
</feature>
<name>A0ABD5P1Z8_9EURY</name>
<dbReference type="EMBL" id="JBHSDJ010000115">
    <property type="protein sequence ID" value="MFC4248105.1"/>
    <property type="molecule type" value="Genomic_DNA"/>
</dbReference>
<evidence type="ECO:0000313" key="3">
    <source>
        <dbReference type="Proteomes" id="UP001595821"/>
    </source>
</evidence>
<dbReference type="GeneID" id="71852644"/>
<gene>
    <name evidence="2" type="ORF">ACFOZ7_14380</name>
</gene>
<accession>A0ABD5P1Z8</accession>
<dbReference type="AlphaFoldDB" id="A0ABD5P1Z8"/>
<proteinExistence type="predicted"/>
<protein>
    <submittedName>
        <fullName evidence="2">Uncharacterized protein</fullName>
    </submittedName>
</protein>
<evidence type="ECO:0000256" key="1">
    <source>
        <dbReference type="SAM" id="MobiDB-lite"/>
    </source>
</evidence>
<dbReference type="Proteomes" id="UP001595821">
    <property type="component" value="Unassembled WGS sequence"/>
</dbReference>